<dbReference type="GO" id="GO:0005524">
    <property type="term" value="F:ATP binding"/>
    <property type="evidence" value="ECO:0007669"/>
    <property type="project" value="UniProtKB-KW"/>
</dbReference>
<dbReference type="AlphaFoldDB" id="A0A839IS43"/>
<dbReference type="SUPFAM" id="SSF90123">
    <property type="entry name" value="ABC transporter transmembrane region"/>
    <property type="match status" value="1"/>
</dbReference>
<evidence type="ECO:0000313" key="11">
    <source>
        <dbReference type="Proteomes" id="UP000565262"/>
    </source>
</evidence>
<evidence type="ECO:0000256" key="5">
    <source>
        <dbReference type="ARBA" id="ARBA00022989"/>
    </source>
</evidence>
<dbReference type="InterPro" id="IPR003593">
    <property type="entry name" value="AAA+_ATPase"/>
</dbReference>
<dbReference type="SUPFAM" id="SSF52540">
    <property type="entry name" value="P-loop containing nucleoside triphosphate hydrolases"/>
    <property type="match status" value="1"/>
</dbReference>
<reference evidence="10 11" key="1">
    <citation type="submission" date="2020-08" db="EMBL/GenBank/DDBJ databases">
        <title>Oceanospirillum sp. nov. isolated from marine sediment.</title>
        <authorList>
            <person name="Ji X."/>
        </authorList>
    </citation>
    <scope>NUCLEOTIDE SEQUENCE [LARGE SCALE GENOMIC DNA]</scope>
    <source>
        <strain evidence="10 11">D5</strain>
    </source>
</reference>
<accession>A0A839IS43</accession>
<feature type="transmembrane region" description="Helical" evidence="7">
    <location>
        <begin position="69"/>
        <end position="90"/>
    </location>
</feature>
<feature type="domain" description="ABC transporter" evidence="8">
    <location>
        <begin position="405"/>
        <end position="638"/>
    </location>
</feature>
<keyword evidence="5 7" id="KW-1133">Transmembrane helix</keyword>
<dbReference type="Gene3D" id="1.20.1560.10">
    <property type="entry name" value="ABC transporter type 1, transmembrane domain"/>
    <property type="match status" value="1"/>
</dbReference>
<proteinExistence type="predicted"/>
<keyword evidence="11" id="KW-1185">Reference proteome</keyword>
<dbReference type="InterPro" id="IPR003439">
    <property type="entry name" value="ABC_transporter-like_ATP-bd"/>
</dbReference>
<name>A0A839IS43_9GAMM</name>
<evidence type="ECO:0000313" key="10">
    <source>
        <dbReference type="EMBL" id="MBB1488293.1"/>
    </source>
</evidence>
<dbReference type="PANTHER" id="PTHR24221:SF233">
    <property type="entry name" value="ATP-BINDING_PERMEASE FUSION ABC TRANSPORTER-RELATED"/>
    <property type="match status" value="1"/>
</dbReference>
<dbReference type="Pfam" id="PF00005">
    <property type="entry name" value="ABC_tran"/>
    <property type="match status" value="1"/>
</dbReference>
<keyword evidence="3" id="KW-0547">Nucleotide-binding</keyword>
<dbReference type="CDD" id="cd07346">
    <property type="entry name" value="ABC_6TM_exporters"/>
    <property type="match status" value="1"/>
</dbReference>
<dbReference type="PROSITE" id="PS00211">
    <property type="entry name" value="ABC_TRANSPORTER_1"/>
    <property type="match status" value="1"/>
</dbReference>
<protein>
    <submittedName>
        <fullName evidence="10">ABC transporter ATP-binding protein</fullName>
    </submittedName>
</protein>
<evidence type="ECO:0000256" key="3">
    <source>
        <dbReference type="ARBA" id="ARBA00022741"/>
    </source>
</evidence>
<feature type="transmembrane region" description="Helical" evidence="7">
    <location>
        <begin position="314"/>
        <end position="336"/>
    </location>
</feature>
<dbReference type="GO" id="GO:0140359">
    <property type="term" value="F:ABC-type transporter activity"/>
    <property type="evidence" value="ECO:0007669"/>
    <property type="project" value="InterPro"/>
</dbReference>
<feature type="transmembrane region" description="Helical" evidence="7">
    <location>
        <begin position="206"/>
        <end position="223"/>
    </location>
</feature>
<comment type="subcellular location">
    <subcellularLocation>
        <location evidence="1">Cell membrane</location>
        <topology evidence="1">Multi-pass membrane protein</topology>
    </subcellularLocation>
</comment>
<organism evidence="10 11">
    <name type="scientific">Oceanospirillum sediminis</name>
    <dbReference type="NCBI Taxonomy" id="2760088"/>
    <lineage>
        <taxon>Bacteria</taxon>
        <taxon>Pseudomonadati</taxon>
        <taxon>Pseudomonadota</taxon>
        <taxon>Gammaproteobacteria</taxon>
        <taxon>Oceanospirillales</taxon>
        <taxon>Oceanospirillaceae</taxon>
        <taxon>Oceanospirillum</taxon>
    </lineage>
</organism>
<dbReference type="EMBL" id="JACJFM010000026">
    <property type="protein sequence ID" value="MBB1488293.1"/>
    <property type="molecule type" value="Genomic_DNA"/>
</dbReference>
<feature type="transmembrane region" description="Helical" evidence="7">
    <location>
        <begin position="121"/>
        <end position="144"/>
    </location>
</feature>
<feature type="transmembrane region" description="Helical" evidence="7">
    <location>
        <begin position="348"/>
        <end position="369"/>
    </location>
</feature>
<feature type="domain" description="ABC transmembrane type-1" evidence="9">
    <location>
        <begin position="70"/>
        <end position="361"/>
    </location>
</feature>
<evidence type="ECO:0000256" key="6">
    <source>
        <dbReference type="ARBA" id="ARBA00023136"/>
    </source>
</evidence>
<dbReference type="PROSITE" id="PS50893">
    <property type="entry name" value="ABC_TRANSPORTER_2"/>
    <property type="match status" value="1"/>
</dbReference>
<dbReference type="PANTHER" id="PTHR24221">
    <property type="entry name" value="ATP-BINDING CASSETTE SUB-FAMILY B"/>
    <property type="match status" value="1"/>
</dbReference>
<dbReference type="GO" id="GO:0016887">
    <property type="term" value="F:ATP hydrolysis activity"/>
    <property type="evidence" value="ECO:0007669"/>
    <property type="project" value="InterPro"/>
</dbReference>
<evidence type="ECO:0000256" key="2">
    <source>
        <dbReference type="ARBA" id="ARBA00022692"/>
    </source>
</evidence>
<comment type="caution">
    <text evidence="10">The sequence shown here is derived from an EMBL/GenBank/DDBJ whole genome shotgun (WGS) entry which is preliminary data.</text>
</comment>
<gene>
    <name evidence="10" type="ORF">H4O21_16945</name>
</gene>
<dbReference type="GO" id="GO:0005886">
    <property type="term" value="C:plasma membrane"/>
    <property type="evidence" value="ECO:0007669"/>
    <property type="project" value="UniProtKB-SubCell"/>
</dbReference>
<keyword evidence="6 7" id="KW-0472">Membrane</keyword>
<evidence type="ECO:0000256" key="7">
    <source>
        <dbReference type="SAM" id="Phobius"/>
    </source>
</evidence>
<evidence type="ECO:0000259" key="8">
    <source>
        <dbReference type="PROSITE" id="PS50893"/>
    </source>
</evidence>
<evidence type="ECO:0000259" key="9">
    <source>
        <dbReference type="PROSITE" id="PS50929"/>
    </source>
</evidence>
<dbReference type="SMART" id="SM00382">
    <property type="entry name" value="AAA"/>
    <property type="match status" value="1"/>
</dbReference>
<keyword evidence="4 10" id="KW-0067">ATP-binding</keyword>
<keyword evidence="2 7" id="KW-0812">Transmembrane</keyword>
<dbReference type="InterPro" id="IPR039421">
    <property type="entry name" value="Type_1_exporter"/>
</dbReference>
<evidence type="ECO:0000256" key="4">
    <source>
        <dbReference type="ARBA" id="ARBA00022840"/>
    </source>
</evidence>
<sequence>MQNRLSGWSVRHQYRSTSLKYQAIPGKQSGQECALSSSARADSAEELSITDTITPAGLWQVIRGYKKELILANVVAIIATLVSVPLPLLIPLLVDEVLLNQPGAITRWIGSLTPEHWHGPVLYILVVLIATVIMRLTALVLNVWQTRQFTLISKDIVFMLRQRLLRHLQRISMAEYETLGSGAVASYLVTDVDTIDRFISSSVSRFIVATLSLIGAAVVLLWMHWQMALFILLLNPVVVWITMRLGKHVKQLKKTQNSAFEAFQLALSETLDVIQQLRTSNREDHYIQRLINKADAVKSHSASFEWKSDATSRLSFMVFLFGFDLFRALAMLMVLFSDLSVGEMLAVFGYLWFMMGPVQEVLGIQYAWFGAKAAISRLNQLVQLEQEVVYPCQKNPFKDQTTTSIDIHDLHLSYGHNEPVLKGVSLNIQPGEKVALVGASGGGKSTMVQAILGLYPASQGQISFNGVPIEEIGLQQVRESVATVLQHPALFNGTIRDNLTLGLKFDDQALWQALEIAQLKEFVQELDEQLETLVGQKGLRLSGGQRQRLAIARMVLSDPQVVILDEATSALDTETEARLHTALETFLNGRTTLIIAHRLSAVKQADRVYVFDDGHIMEQGSHNELLEQKGLYHKLYGDHQTH</sequence>
<dbReference type="Proteomes" id="UP000565262">
    <property type="component" value="Unassembled WGS sequence"/>
</dbReference>
<dbReference type="FunFam" id="3.40.50.300:FF:001492">
    <property type="entry name" value="ABC transporter ATP-binding protein/permease"/>
    <property type="match status" value="1"/>
</dbReference>
<dbReference type="GO" id="GO:0034040">
    <property type="term" value="F:ATPase-coupled lipid transmembrane transporter activity"/>
    <property type="evidence" value="ECO:0007669"/>
    <property type="project" value="TreeGrafter"/>
</dbReference>
<dbReference type="Pfam" id="PF00664">
    <property type="entry name" value="ABC_membrane"/>
    <property type="match status" value="1"/>
</dbReference>
<dbReference type="Gene3D" id="3.40.50.300">
    <property type="entry name" value="P-loop containing nucleotide triphosphate hydrolases"/>
    <property type="match status" value="1"/>
</dbReference>
<feature type="transmembrane region" description="Helical" evidence="7">
    <location>
        <begin position="229"/>
        <end position="246"/>
    </location>
</feature>
<dbReference type="InterPro" id="IPR027417">
    <property type="entry name" value="P-loop_NTPase"/>
</dbReference>
<evidence type="ECO:0000256" key="1">
    <source>
        <dbReference type="ARBA" id="ARBA00004651"/>
    </source>
</evidence>
<dbReference type="PROSITE" id="PS50929">
    <property type="entry name" value="ABC_TM1F"/>
    <property type="match status" value="1"/>
</dbReference>
<dbReference type="InterPro" id="IPR011527">
    <property type="entry name" value="ABC1_TM_dom"/>
</dbReference>
<dbReference type="InterPro" id="IPR036640">
    <property type="entry name" value="ABC1_TM_sf"/>
</dbReference>
<dbReference type="InterPro" id="IPR017871">
    <property type="entry name" value="ABC_transporter-like_CS"/>
</dbReference>